<dbReference type="EMBL" id="BTSX01000002">
    <property type="protein sequence ID" value="GMS86569.1"/>
    <property type="molecule type" value="Genomic_DNA"/>
</dbReference>
<proteinExistence type="predicted"/>
<dbReference type="Proteomes" id="UP001432027">
    <property type="component" value="Unassembled WGS sequence"/>
</dbReference>
<keyword evidence="1" id="KW-0732">Signal</keyword>
<evidence type="ECO:0000313" key="2">
    <source>
        <dbReference type="EMBL" id="GMS86569.1"/>
    </source>
</evidence>
<dbReference type="AlphaFoldDB" id="A0AAV5SUK8"/>
<keyword evidence="3" id="KW-1185">Reference proteome</keyword>
<comment type="caution">
    <text evidence="2">The sequence shown here is derived from an EMBL/GenBank/DDBJ whole genome shotgun (WGS) entry which is preliminary data.</text>
</comment>
<organism evidence="2 3">
    <name type="scientific">Pristionchus entomophagus</name>
    <dbReference type="NCBI Taxonomy" id="358040"/>
    <lineage>
        <taxon>Eukaryota</taxon>
        <taxon>Metazoa</taxon>
        <taxon>Ecdysozoa</taxon>
        <taxon>Nematoda</taxon>
        <taxon>Chromadorea</taxon>
        <taxon>Rhabditida</taxon>
        <taxon>Rhabditina</taxon>
        <taxon>Diplogasteromorpha</taxon>
        <taxon>Diplogasteroidea</taxon>
        <taxon>Neodiplogasteridae</taxon>
        <taxon>Pristionchus</taxon>
    </lineage>
</organism>
<protein>
    <submittedName>
        <fullName evidence="2">Uncharacterized protein</fullName>
    </submittedName>
</protein>
<name>A0AAV5SUK8_9BILA</name>
<evidence type="ECO:0000313" key="3">
    <source>
        <dbReference type="Proteomes" id="UP001432027"/>
    </source>
</evidence>
<accession>A0AAV5SUK8</accession>
<feature type="signal peptide" evidence="1">
    <location>
        <begin position="1"/>
        <end position="15"/>
    </location>
</feature>
<reference evidence="2" key="1">
    <citation type="submission" date="2023-10" db="EMBL/GenBank/DDBJ databases">
        <title>Genome assembly of Pristionchus species.</title>
        <authorList>
            <person name="Yoshida K."/>
            <person name="Sommer R.J."/>
        </authorList>
    </citation>
    <scope>NUCLEOTIDE SEQUENCE</scope>
    <source>
        <strain evidence="2">RS0144</strain>
    </source>
</reference>
<sequence length="224" mass="25249">MRIVLGSILLAVAFAAPISEDATAAPLVEIPTAYEAHLRRLLDNASPPAAADESESNANLADRSDKWPIEDVLETVKVLKFLGAPEPAISEYFAAGIQPTTVRSITPEMFIRVKQWGKRWNFEAINRLHFDFENQQPFLDKNFSLDEATKHSGTEDETTSASPTTKWFGMDEEEIRELRNAGLPEAAIKEFYEEGFGHPPHDEEKKARMIEWDRKVEVCFGPFL</sequence>
<feature type="chain" id="PRO_5043540255" evidence="1">
    <location>
        <begin position="16"/>
        <end position="224"/>
    </location>
</feature>
<evidence type="ECO:0000256" key="1">
    <source>
        <dbReference type="SAM" id="SignalP"/>
    </source>
</evidence>
<gene>
    <name evidence="2" type="ORF">PENTCL1PPCAC_8744</name>
</gene>